<dbReference type="PROSITE" id="PS50850">
    <property type="entry name" value="MFS"/>
    <property type="match status" value="1"/>
</dbReference>
<dbReference type="Gene3D" id="1.20.1250.20">
    <property type="entry name" value="MFS general substrate transporter like domains"/>
    <property type="match status" value="1"/>
</dbReference>
<evidence type="ECO:0000256" key="2">
    <source>
        <dbReference type="ARBA" id="ARBA00010992"/>
    </source>
</evidence>
<keyword evidence="4 7" id="KW-0812">Transmembrane</keyword>
<comment type="subcellular location">
    <subcellularLocation>
        <location evidence="1">Membrane</location>
        <topology evidence="1">Multi-pass membrane protein</topology>
    </subcellularLocation>
</comment>
<evidence type="ECO:0000256" key="4">
    <source>
        <dbReference type="ARBA" id="ARBA00022692"/>
    </source>
</evidence>
<feature type="transmembrane region" description="Helical" evidence="7">
    <location>
        <begin position="399"/>
        <end position="421"/>
    </location>
</feature>
<comment type="similarity">
    <text evidence="2">Belongs to the major facilitator superfamily. Sugar transporter (TC 2.A.1.1) family.</text>
</comment>
<dbReference type="RefSeq" id="WP_331928523.1">
    <property type="nucleotide sequence ID" value="NZ_JBEPLU010000002.1"/>
</dbReference>
<organism evidence="9 10">
    <name type="scientific">Phenylobacterium koreense</name>
    <dbReference type="NCBI Taxonomy" id="266125"/>
    <lineage>
        <taxon>Bacteria</taxon>
        <taxon>Pseudomonadati</taxon>
        <taxon>Pseudomonadota</taxon>
        <taxon>Alphaproteobacteria</taxon>
        <taxon>Caulobacterales</taxon>
        <taxon>Caulobacteraceae</taxon>
        <taxon>Phenylobacterium</taxon>
    </lineage>
</organism>
<dbReference type="SUPFAM" id="SSF103473">
    <property type="entry name" value="MFS general substrate transporter"/>
    <property type="match status" value="1"/>
</dbReference>
<keyword evidence="5 7" id="KW-1133">Transmembrane helix</keyword>
<dbReference type="InterPro" id="IPR020846">
    <property type="entry name" value="MFS_dom"/>
</dbReference>
<feature type="transmembrane region" description="Helical" evidence="7">
    <location>
        <begin position="368"/>
        <end position="387"/>
    </location>
</feature>
<feature type="transmembrane region" description="Helical" evidence="7">
    <location>
        <begin position="272"/>
        <end position="296"/>
    </location>
</feature>
<protein>
    <submittedName>
        <fullName evidence="9">MFS family permease</fullName>
    </submittedName>
</protein>
<gene>
    <name evidence="9" type="ORF">ABID41_002594</name>
</gene>
<feature type="transmembrane region" description="Helical" evidence="7">
    <location>
        <begin position="341"/>
        <end position="362"/>
    </location>
</feature>
<proteinExistence type="inferred from homology"/>
<accession>A0ABV2EKB1</accession>
<feature type="domain" description="Major facilitator superfamily (MFS) profile" evidence="8">
    <location>
        <begin position="25"/>
        <end position="459"/>
    </location>
</feature>
<evidence type="ECO:0000256" key="1">
    <source>
        <dbReference type="ARBA" id="ARBA00004141"/>
    </source>
</evidence>
<evidence type="ECO:0000313" key="10">
    <source>
        <dbReference type="Proteomes" id="UP001549110"/>
    </source>
</evidence>
<dbReference type="Proteomes" id="UP001549110">
    <property type="component" value="Unassembled WGS sequence"/>
</dbReference>
<evidence type="ECO:0000259" key="8">
    <source>
        <dbReference type="PROSITE" id="PS50850"/>
    </source>
</evidence>
<evidence type="ECO:0000256" key="3">
    <source>
        <dbReference type="ARBA" id="ARBA00022448"/>
    </source>
</evidence>
<comment type="caution">
    <text evidence="9">The sequence shown here is derived from an EMBL/GenBank/DDBJ whole genome shotgun (WGS) entry which is preliminary data.</text>
</comment>
<name>A0ABV2EKB1_9CAUL</name>
<dbReference type="InterPro" id="IPR005828">
    <property type="entry name" value="MFS_sugar_transport-like"/>
</dbReference>
<feature type="transmembrane region" description="Helical" evidence="7">
    <location>
        <begin position="116"/>
        <end position="137"/>
    </location>
</feature>
<dbReference type="CDD" id="cd17316">
    <property type="entry name" value="MFS_SV2_like"/>
    <property type="match status" value="1"/>
</dbReference>
<feature type="transmembrane region" description="Helical" evidence="7">
    <location>
        <begin position="433"/>
        <end position="454"/>
    </location>
</feature>
<feature type="transmembrane region" description="Helical" evidence="7">
    <location>
        <begin position="308"/>
        <end position="329"/>
    </location>
</feature>
<evidence type="ECO:0000256" key="7">
    <source>
        <dbReference type="SAM" id="Phobius"/>
    </source>
</evidence>
<feature type="transmembrane region" description="Helical" evidence="7">
    <location>
        <begin position="181"/>
        <end position="200"/>
    </location>
</feature>
<keyword evidence="3" id="KW-0813">Transport</keyword>
<feature type="transmembrane region" description="Helical" evidence="7">
    <location>
        <begin position="21"/>
        <end position="38"/>
    </location>
</feature>
<evidence type="ECO:0000256" key="6">
    <source>
        <dbReference type="ARBA" id="ARBA00023136"/>
    </source>
</evidence>
<dbReference type="InterPro" id="IPR036259">
    <property type="entry name" value="MFS_trans_sf"/>
</dbReference>
<dbReference type="Pfam" id="PF00083">
    <property type="entry name" value="Sugar_tr"/>
    <property type="match status" value="1"/>
</dbReference>
<feature type="transmembrane region" description="Helical" evidence="7">
    <location>
        <begin position="149"/>
        <end position="169"/>
    </location>
</feature>
<feature type="transmembrane region" description="Helical" evidence="7">
    <location>
        <begin position="58"/>
        <end position="79"/>
    </location>
</feature>
<keyword evidence="10" id="KW-1185">Reference proteome</keyword>
<sequence length="476" mass="51206">MTESFTTNVPARLDRLPWSRFHWLVVTALGITWILDGLEVTLVGSLSPAISDGLGLSTTQIGLTGSAYILGAVLGALVFGRLTDTFGRRRLFTITVGVYLLATILTGFSWDFWSFMFFRFLTGAGIGGEYGAVNSAIQELIPARRRGYTDLAINGSFWVGAALGAMGSLVVLNPEVIDQAWGWRLAFIIGGVLALTVIYIRRYIPESPRWLMTHGHPAAALAVVETIEQMVESDTGKPLSPASELPTLRLRPMKTSWFDIARSLVVRHPKRTILGVVLMSTQAFCYNAIFFTYALILTKFYDVPASAIGWFILPFAAGNFLGPLLLGHLFDSIGRKPMISLTYGLAGALLCITGWLFAIGALSAPAQTAAWTVIFFFASAGASAAYLTVGESFPLETRAVTISLFYAFGTLLGGVGGPALFGALIDTGERSQIFIGYLFGGLLMLLAAVVELILGVAAERKPLEEVAPPLSLDDAP</sequence>
<dbReference type="EMBL" id="JBEPLU010000002">
    <property type="protein sequence ID" value="MET3527476.1"/>
    <property type="molecule type" value="Genomic_DNA"/>
</dbReference>
<evidence type="ECO:0000313" key="9">
    <source>
        <dbReference type="EMBL" id="MET3527476.1"/>
    </source>
</evidence>
<dbReference type="PANTHER" id="PTHR23511">
    <property type="entry name" value="SYNAPTIC VESICLE GLYCOPROTEIN 2"/>
    <property type="match status" value="1"/>
</dbReference>
<feature type="transmembrane region" description="Helical" evidence="7">
    <location>
        <begin position="91"/>
        <end position="110"/>
    </location>
</feature>
<reference evidence="9 10" key="1">
    <citation type="submission" date="2024-06" db="EMBL/GenBank/DDBJ databases">
        <title>Genomic Encyclopedia of Type Strains, Phase IV (KMG-IV): sequencing the most valuable type-strain genomes for metagenomic binning, comparative biology and taxonomic classification.</title>
        <authorList>
            <person name="Goeker M."/>
        </authorList>
    </citation>
    <scope>NUCLEOTIDE SEQUENCE [LARGE SCALE GENOMIC DNA]</scope>
    <source>
        <strain evidence="9 10">DSM 17809</strain>
    </source>
</reference>
<keyword evidence="6 7" id="KW-0472">Membrane</keyword>
<evidence type="ECO:0000256" key="5">
    <source>
        <dbReference type="ARBA" id="ARBA00022989"/>
    </source>
</evidence>